<organism evidence="2 3">
    <name type="scientific">Candidatus Nitrobium versatile</name>
    <dbReference type="NCBI Taxonomy" id="2884831"/>
    <lineage>
        <taxon>Bacteria</taxon>
        <taxon>Pseudomonadati</taxon>
        <taxon>Nitrospirota</taxon>
        <taxon>Nitrospiria</taxon>
        <taxon>Nitrospirales</taxon>
        <taxon>Nitrospiraceae</taxon>
        <taxon>Candidatus Nitrobium</taxon>
    </lineage>
</organism>
<evidence type="ECO:0000313" key="2">
    <source>
        <dbReference type="EMBL" id="MBZ0157044.1"/>
    </source>
</evidence>
<name>A0A953JE80_9BACT</name>
<evidence type="ECO:0000313" key="3">
    <source>
        <dbReference type="Proteomes" id="UP000705867"/>
    </source>
</evidence>
<dbReference type="AlphaFoldDB" id="A0A953JE80"/>
<dbReference type="Pfam" id="PF04071">
    <property type="entry name" value="zf-like"/>
    <property type="match status" value="1"/>
</dbReference>
<protein>
    <submittedName>
        <fullName evidence="2">Cysteine-rich small domain-containing protein</fullName>
    </submittedName>
</protein>
<reference evidence="2" key="2">
    <citation type="submission" date="2021-08" db="EMBL/GenBank/DDBJ databases">
        <authorList>
            <person name="Dalcin Martins P."/>
        </authorList>
    </citation>
    <scope>NUCLEOTIDE SEQUENCE</scope>
    <source>
        <strain evidence="2">MAG_39</strain>
    </source>
</reference>
<evidence type="ECO:0000259" key="1">
    <source>
        <dbReference type="Pfam" id="PF04071"/>
    </source>
</evidence>
<gene>
    <name evidence="2" type="ORF">K8I29_12640</name>
</gene>
<accession>A0A953JE80</accession>
<dbReference type="EMBL" id="JAIOIV010000101">
    <property type="protein sequence ID" value="MBZ0157044.1"/>
    <property type="molecule type" value="Genomic_DNA"/>
</dbReference>
<sequence>MHISTSIRNREDKKKPAKKAVQCYSNYRCDYFPCHETDSREFNCLFCYCPMYFLHVCLGRPRYLLHGGLIIKDCSGCDYPHRPENYTKIVDHLITAISS</sequence>
<feature type="domain" description="Cysteine-rich small" evidence="1">
    <location>
        <begin position="22"/>
        <end position="94"/>
    </location>
</feature>
<dbReference type="InterPro" id="IPR007212">
    <property type="entry name" value="Zf-like"/>
</dbReference>
<dbReference type="Proteomes" id="UP000705867">
    <property type="component" value="Unassembled WGS sequence"/>
</dbReference>
<proteinExistence type="predicted"/>
<comment type="caution">
    <text evidence="2">The sequence shown here is derived from an EMBL/GenBank/DDBJ whole genome shotgun (WGS) entry which is preliminary data.</text>
</comment>
<reference evidence="2" key="1">
    <citation type="journal article" date="2021" name="bioRxiv">
        <title>Unraveling nitrogen, sulfur and carbon metabolic pathways and microbial community transcriptional responses to substrate deprivation and toxicity stresses in a bioreactor mimicking anoxic brackish coastal sediment conditions.</title>
        <authorList>
            <person name="Martins P.D."/>
            <person name="Echeveste M.J."/>
            <person name="Arshad A."/>
            <person name="Kurth J."/>
            <person name="Ouboter H."/>
            <person name="Jetten M.S.M."/>
            <person name="Welte C.U."/>
        </authorList>
    </citation>
    <scope>NUCLEOTIDE SEQUENCE</scope>
    <source>
        <strain evidence="2">MAG_39</strain>
    </source>
</reference>